<dbReference type="InterPro" id="IPR035965">
    <property type="entry name" value="PAS-like_dom_sf"/>
</dbReference>
<dbReference type="InterPro" id="IPR002078">
    <property type="entry name" value="Sigma_54_int"/>
</dbReference>
<sequence length="475" mass="52762">MPDAISIVASPSVQGILNSPIAFQPLLDEIPIAVVILDKNRRVVAMNQAAEVLTGLPAKRVMNLPCRHVLRSNVCVKNCPLVSIDNDGAPVCVEGDIINVDRQRIPVRITAARIQGMDGSTLGYMETLDNMSLIQNLEPEKQAAFGFAGIIAHSPKMESLFQLIPSVAQTDSSVLITGETGTGKDLLADSIHQASSRAKGPFVKVNCGALPETLLESELFGHVKGAFTGAVENKSGRFRLAHNGSLFLTEIGDLPLALQVKLLSFLDDKTFYPIGASKPAKVDVRIIAATHRNLEEMVRERRFREDLLFRLNVVRMHLPPLRERGEDAELIMNHFLNRFRTTFKKGVKIFDPRAKDMLLDYHYPGNVRELRNIVEYAVNVCEDETITVDHLPAYLTNPERYASAPQPAKIPQPHTEARPTDTRPHAANWEDAERELIMDALVQAKGRRGQAADTLNWARSTLWRKMKKHGLDDKG</sequence>
<dbReference type="SUPFAM" id="SSF46689">
    <property type="entry name" value="Homeodomain-like"/>
    <property type="match status" value="1"/>
</dbReference>
<dbReference type="Proteomes" id="UP000269883">
    <property type="component" value="Chromosome"/>
</dbReference>
<dbReference type="InterPro" id="IPR009057">
    <property type="entry name" value="Homeodomain-like_sf"/>
</dbReference>
<evidence type="ECO:0000256" key="3">
    <source>
        <dbReference type="ARBA" id="ARBA00023015"/>
    </source>
</evidence>
<dbReference type="InterPro" id="IPR027417">
    <property type="entry name" value="P-loop_NTPase"/>
</dbReference>
<dbReference type="SUPFAM" id="SSF55785">
    <property type="entry name" value="PYP-like sensor domain (PAS domain)"/>
    <property type="match status" value="1"/>
</dbReference>
<dbReference type="Gene3D" id="3.30.450.20">
    <property type="entry name" value="PAS domain"/>
    <property type="match status" value="1"/>
</dbReference>
<dbReference type="PROSITE" id="PS50045">
    <property type="entry name" value="SIGMA54_INTERACT_4"/>
    <property type="match status" value="1"/>
</dbReference>
<dbReference type="CDD" id="cd00130">
    <property type="entry name" value="PAS"/>
    <property type="match status" value="1"/>
</dbReference>
<reference evidence="8 9" key="1">
    <citation type="journal article" date="2018" name="Sci. Adv.">
        <title>Multi-heme cytochromes provide a pathway for survival in energy-limited environments.</title>
        <authorList>
            <person name="Deng X."/>
            <person name="Dohmae N."/>
            <person name="Nealson K.H."/>
            <person name="Hashimoto K."/>
            <person name="Okamoto A."/>
        </authorList>
    </citation>
    <scope>NUCLEOTIDE SEQUENCE [LARGE SCALE GENOMIC DNA]</scope>
    <source>
        <strain evidence="8 9">IS5</strain>
    </source>
</reference>
<gene>
    <name evidence="8" type="ORF">DFE_1283</name>
</gene>
<dbReference type="PROSITE" id="PS00688">
    <property type="entry name" value="SIGMA54_INTERACT_3"/>
    <property type="match status" value="1"/>
</dbReference>
<dbReference type="InterPro" id="IPR013767">
    <property type="entry name" value="PAS_fold"/>
</dbReference>
<dbReference type="CDD" id="cd00009">
    <property type="entry name" value="AAA"/>
    <property type="match status" value="1"/>
</dbReference>
<evidence type="ECO:0000313" key="8">
    <source>
        <dbReference type="EMBL" id="BBD08009.1"/>
    </source>
</evidence>
<proteinExistence type="predicted"/>
<dbReference type="KEGG" id="dfl:DFE_1283"/>
<organism evidence="8 9">
    <name type="scientific">Desulfovibrio ferrophilus</name>
    <dbReference type="NCBI Taxonomy" id="241368"/>
    <lineage>
        <taxon>Bacteria</taxon>
        <taxon>Pseudomonadati</taxon>
        <taxon>Thermodesulfobacteriota</taxon>
        <taxon>Desulfovibrionia</taxon>
        <taxon>Desulfovibrionales</taxon>
        <taxon>Desulfovibrionaceae</taxon>
        <taxon>Desulfovibrio</taxon>
    </lineage>
</organism>
<protein>
    <submittedName>
        <fullName evidence="8">PAS modulated sigma54 specific transcriptional regulator, Fis family</fullName>
    </submittedName>
</protein>
<dbReference type="Pfam" id="PF25601">
    <property type="entry name" value="AAA_lid_14"/>
    <property type="match status" value="1"/>
</dbReference>
<dbReference type="OrthoDB" id="9763792at2"/>
<dbReference type="FunFam" id="3.40.50.300:FF:000006">
    <property type="entry name" value="DNA-binding transcriptional regulator NtrC"/>
    <property type="match status" value="1"/>
</dbReference>
<dbReference type="InterPro" id="IPR002197">
    <property type="entry name" value="HTH_Fis"/>
</dbReference>
<evidence type="ECO:0000256" key="1">
    <source>
        <dbReference type="ARBA" id="ARBA00022741"/>
    </source>
</evidence>
<dbReference type="PANTHER" id="PTHR32071">
    <property type="entry name" value="TRANSCRIPTIONAL REGULATORY PROTEIN"/>
    <property type="match status" value="1"/>
</dbReference>
<dbReference type="PROSITE" id="PS00675">
    <property type="entry name" value="SIGMA54_INTERACT_1"/>
    <property type="match status" value="1"/>
</dbReference>
<keyword evidence="1" id="KW-0547">Nucleotide-binding</keyword>
<dbReference type="Pfam" id="PF00989">
    <property type="entry name" value="PAS"/>
    <property type="match status" value="1"/>
</dbReference>
<dbReference type="RefSeq" id="WP_126377754.1">
    <property type="nucleotide sequence ID" value="NZ_AP017378.1"/>
</dbReference>
<evidence type="ECO:0000313" key="9">
    <source>
        <dbReference type="Proteomes" id="UP000269883"/>
    </source>
</evidence>
<keyword evidence="3" id="KW-0805">Transcription regulation</keyword>
<dbReference type="EMBL" id="AP017378">
    <property type="protein sequence ID" value="BBD08009.1"/>
    <property type="molecule type" value="Genomic_DNA"/>
</dbReference>
<keyword evidence="2" id="KW-0067">ATP-binding</keyword>
<dbReference type="SUPFAM" id="SSF52540">
    <property type="entry name" value="P-loop containing nucleoside triphosphate hydrolases"/>
    <property type="match status" value="1"/>
</dbReference>
<dbReference type="GO" id="GO:0005524">
    <property type="term" value="F:ATP binding"/>
    <property type="evidence" value="ECO:0007669"/>
    <property type="project" value="UniProtKB-KW"/>
</dbReference>
<keyword evidence="4" id="KW-0804">Transcription</keyword>
<evidence type="ECO:0000256" key="5">
    <source>
        <dbReference type="SAM" id="MobiDB-lite"/>
    </source>
</evidence>
<evidence type="ECO:0000259" key="7">
    <source>
        <dbReference type="PROSITE" id="PS50112"/>
    </source>
</evidence>
<evidence type="ECO:0000256" key="4">
    <source>
        <dbReference type="ARBA" id="ARBA00023163"/>
    </source>
</evidence>
<dbReference type="Gene3D" id="3.40.50.300">
    <property type="entry name" value="P-loop containing nucleotide triphosphate hydrolases"/>
    <property type="match status" value="1"/>
</dbReference>
<evidence type="ECO:0000256" key="2">
    <source>
        <dbReference type="ARBA" id="ARBA00022840"/>
    </source>
</evidence>
<dbReference type="InterPro" id="IPR000014">
    <property type="entry name" value="PAS"/>
</dbReference>
<dbReference type="InterPro" id="IPR003593">
    <property type="entry name" value="AAA+_ATPase"/>
</dbReference>
<feature type="region of interest" description="Disordered" evidence="5">
    <location>
        <begin position="403"/>
        <end position="423"/>
    </location>
</feature>
<dbReference type="GO" id="GO:0006355">
    <property type="term" value="P:regulation of DNA-templated transcription"/>
    <property type="evidence" value="ECO:0007669"/>
    <property type="project" value="InterPro"/>
</dbReference>
<dbReference type="Pfam" id="PF00158">
    <property type="entry name" value="Sigma54_activat"/>
    <property type="match status" value="1"/>
</dbReference>
<feature type="domain" description="Sigma-54 factor interaction" evidence="6">
    <location>
        <begin position="150"/>
        <end position="379"/>
    </location>
</feature>
<dbReference type="InterPro" id="IPR025944">
    <property type="entry name" value="Sigma_54_int_dom_CS"/>
</dbReference>
<dbReference type="PRINTS" id="PR01590">
    <property type="entry name" value="HTHFIS"/>
</dbReference>
<feature type="domain" description="PAS" evidence="7">
    <location>
        <begin position="19"/>
        <end position="63"/>
    </location>
</feature>
<dbReference type="PROSITE" id="PS50112">
    <property type="entry name" value="PAS"/>
    <property type="match status" value="1"/>
</dbReference>
<dbReference type="Gene3D" id="1.10.8.60">
    <property type="match status" value="1"/>
</dbReference>
<dbReference type="Gene3D" id="1.10.10.60">
    <property type="entry name" value="Homeodomain-like"/>
    <property type="match status" value="1"/>
</dbReference>
<dbReference type="SMART" id="SM00382">
    <property type="entry name" value="AAA"/>
    <property type="match status" value="1"/>
</dbReference>
<accession>A0A2Z6AXN9</accession>
<dbReference type="InterPro" id="IPR058031">
    <property type="entry name" value="AAA_lid_NorR"/>
</dbReference>
<dbReference type="AlphaFoldDB" id="A0A2Z6AXN9"/>
<dbReference type="InterPro" id="IPR025662">
    <property type="entry name" value="Sigma_54_int_dom_ATP-bd_1"/>
</dbReference>
<evidence type="ECO:0000259" key="6">
    <source>
        <dbReference type="PROSITE" id="PS50045"/>
    </source>
</evidence>
<keyword evidence="9" id="KW-1185">Reference proteome</keyword>
<dbReference type="GO" id="GO:0043565">
    <property type="term" value="F:sequence-specific DNA binding"/>
    <property type="evidence" value="ECO:0007669"/>
    <property type="project" value="InterPro"/>
</dbReference>
<name>A0A2Z6AXN9_9BACT</name>
<dbReference type="Pfam" id="PF02954">
    <property type="entry name" value="HTH_8"/>
    <property type="match status" value="1"/>
</dbReference>